<comment type="caution">
    <text evidence="5">The sequence shown here is derived from an EMBL/GenBank/DDBJ whole genome shotgun (WGS) entry which is preliminary data.</text>
</comment>
<dbReference type="InterPro" id="IPR029069">
    <property type="entry name" value="HotDog_dom_sf"/>
</dbReference>
<feature type="domain" description="Thioesterase" evidence="4">
    <location>
        <begin position="56"/>
        <end position="130"/>
    </location>
</feature>
<evidence type="ECO:0000313" key="5">
    <source>
        <dbReference type="EMBL" id="ERG65205.1"/>
    </source>
</evidence>
<dbReference type="PANTHER" id="PTHR42856:SF1">
    <property type="entry name" value="ACYL-COENZYME A THIOESTERASE PAAI"/>
    <property type="match status" value="1"/>
</dbReference>
<feature type="region of interest" description="Disordered" evidence="3">
    <location>
        <begin position="135"/>
        <end position="155"/>
    </location>
</feature>
<dbReference type="InterPro" id="IPR011973">
    <property type="entry name" value="PaaD"/>
</dbReference>
<dbReference type="EMBL" id="ASHR01000007">
    <property type="protein sequence ID" value="ERG65205.1"/>
    <property type="molecule type" value="Genomic_DNA"/>
</dbReference>
<dbReference type="FunFam" id="3.10.129.10:FF:000022">
    <property type="entry name" value="Phenylacetic acid degradation protein"/>
    <property type="match status" value="1"/>
</dbReference>
<dbReference type="RefSeq" id="WP_021009574.1">
    <property type="nucleotide sequence ID" value="NZ_ASHR01000007.1"/>
</dbReference>
<comment type="similarity">
    <text evidence="1">Belongs to the thioesterase PaaI family.</text>
</comment>
<evidence type="ECO:0000256" key="2">
    <source>
        <dbReference type="ARBA" id="ARBA00022801"/>
    </source>
</evidence>
<dbReference type="GO" id="GO:0016289">
    <property type="term" value="F:acyl-CoA hydrolase activity"/>
    <property type="evidence" value="ECO:0007669"/>
    <property type="project" value="TreeGrafter"/>
</dbReference>
<dbReference type="InterPro" id="IPR006683">
    <property type="entry name" value="Thioestr_dom"/>
</dbReference>
<dbReference type="NCBIfam" id="TIGR02286">
    <property type="entry name" value="PaaD"/>
    <property type="match status" value="1"/>
</dbReference>
<dbReference type="CDD" id="cd03443">
    <property type="entry name" value="PaaI_thioesterase"/>
    <property type="match status" value="1"/>
</dbReference>
<dbReference type="InterPro" id="IPR052723">
    <property type="entry name" value="Acyl-CoA_thioesterase_PaaI"/>
</dbReference>
<dbReference type="NCBIfam" id="TIGR00369">
    <property type="entry name" value="unchar_dom_1"/>
    <property type="match status" value="1"/>
</dbReference>
<dbReference type="InterPro" id="IPR003736">
    <property type="entry name" value="PAAI_dom"/>
</dbReference>
<gene>
    <name evidence="5" type="ORF">L332_12245</name>
</gene>
<evidence type="ECO:0000256" key="3">
    <source>
        <dbReference type="SAM" id="MobiDB-lite"/>
    </source>
</evidence>
<keyword evidence="6" id="KW-1185">Reference proteome</keyword>
<dbReference type="AlphaFoldDB" id="U1MX98"/>
<evidence type="ECO:0000256" key="1">
    <source>
        <dbReference type="ARBA" id="ARBA00008324"/>
    </source>
</evidence>
<name>U1MX98_9MICO</name>
<evidence type="ECO:0000259" key="4">
    <source>
        <dbReference type="Pfam" id="PF03061"/>
    </source>
</evidence>
<dbReference type="PANTHER" id="PTHR42856">
    <property type="entry name" value="ACYL-COENZYME A THIOESTERASE PAAI"/>
    <property type="match status" value="1"/>
</dbReference>
<dbReference type="Proteomes" id="UP000016462">
    <property type="component" value="Unassembled WGS sequence"/>
</dbReference>
<proteinExistence type="inferred from homology"/>
<dbReference type="SUPFAM" id="SSF54637">
    <property type="entry name" value="Thioesterase/thiol ester dehydrase-isomerase"/>
    <property type="match status" value="1"/>
</dbReference>
<reference evidence="5 6" key="1">
    <citation type="journal article" date="2013" name="Genome Announc.">
        <title>First draft genome sequence from a member of the genus agrococcus, isolated from modern microbialites.</title>
        <authorList>
            <person name="White R.A.III."/>
            <person name="Grassa C.J."/>
            <person name="Suttle C.A."/>
        </authorList>
    </citation>
    <scope>NUCLEOTIDE SEQUENCE [LARGE SCALE GENOMIC DNA]</scope>
    <source>
        <strain evidence="5 6">RW1</strain>
    </source>
</reference>
<protein>
    <recommendedName>
        <fullName evidence="4">Thioesterase domain-containing protein</fullName>
    </recommendedName>
</protein>
<accession>U1MX98</accession>
<keyword evidence="2" id="KW-0378">Hydrolase</keyword>
<dbReference type="Pfam" id="PF03061">
    <property type="entry name" value="4HBT"/>
    <property type="match status" value="1"/>
</dbReference>
<sequence length="155" mass="16460">MLETRNPEITRDETWLATIMAETDRAKEAFGIEIAELERGRAVLTMEITEAMVNGFGITHGGLVFTLADTAFAYACNEDATVTVASGADITFAKATHAGQTLTATAERRWRSGRNGLYDVSIVDETGETVAEFRGRSFGTSRPAPSTPAGAGGPA</sequence>
<organism evidence="5 6">
    <name type="scientific">Agrococcus pavilionensis RW1</name>
    <dbReference type="NCBI Taxonomy" id="1330458"/>
    <lineage>
        <taxon>Bacteria</taxon>
        <taxon>Bacillati</taxon>
        <taxon>Actinomycetota</taxon>
        <taxon>Actinomycetes</taxon>
        <taxon>Micrococcales</taxon>
        <taxon>Microbacteriaceae</taxon>
        <taxon>Agrococcus</taxon>
    </lineage>
</organism>
<evidence type="ECO:0000313" key="6">
    <source>
        <dbReference type="Proteomes" id="UP000016462"/>
    </source>
</evidence>
<dbReference type="Gene3D" id="3.10.129.10">
    <property type="entry name" value="Hotdog Thioesterase"/>
    <property type="match status" value="1"/>
</dbReference>